<evidence type="ECO:0000256" key="3">
    <source>
        <dbReference type="ARBA" id="ARBA00023235"/>
    </source>
</evidence>
<dbReference type="EC" id="5.4.99.-" evidence="4"/>
<name>A0ABR6TL21_9FIRM</name>
<dbReference type="InterPro" id="IPR020103">
    <property type="entry name" value="PsdUridine_synth_cat_dom_sf"/>
</dbReference>
<dbReference type="Proteomes" id="UP000713904">
    <property type="component" value="Unassembled WGS sequence"/>
</dbReference>
<dbReference type="InterPro" id="IPR006225">
    <property type="entry name" value="PsdUridine_synth_RluC/D"/>
</dbReference>
<evidence type="ECO:0000256" key="1">
    <source>
        <dbReference type="ARBA" id="ARBA00000073"/>
    </source>
</evidence>
<dbReference type="PROSITE" id="PS01129">
    <property type="entry name" value="PSI_RLU"/>
    <property type="match status" value="1"/>
</dbReference>
<comment type="similarity">
    <text evidence="2 4">Belongs to the pseudouridine synthase RluA family.</text>
</comment>
<dbReference type="InterPro" id="IPR006224">
    <property type="entry name" value="PsdUridine_synth_RluA-like_CS"/>
</dbReference>
<comment type="function">
    <text evidence="4">Responsible for synthesis of pseudouridine from uracil.</text>
</comment>
<feature type="domain" description="Pseudouridine synthase RsuA/RluA-like" evidence="5">
    <location>
        <begin position="91"/>
        <end position="242"/>
    </location>
</feature>
<evidence type="ECO:0000256" key="2">
    <source>
        <dbReference type="ARBA" id="ARBA00010876"/>
    </source>
</evidence>
<evidence type="ECO:0000313" key="7">
    <source>
        <dbReference type="Proteomes" id="UP000713904"/>
    </source>
</evidence>
<evidence type="ECO:0000256" key="4">
    <source>
        <dbReference type="RuleBase" id="RU362028"/>
    </source>
</evidence>
<evidence type="ECO:0000259" key="5">
    <source>
        <dbReference type="Pfam" id="PF00849"/>
    </source>
</evidence>
<dbReference type="InterPro" id="IPR006145">
    <property type="entry name" value="PsdUridine_synth_RsuA/RluA"/>
</dbReference>
<dbReference type="Pfam" id="PF00849">
    <property type="entry name" value="PseudoU_synth_2"/>
    <property type="match status" value="1"/>
</dbReference>
<dbReference type="Gene3D" id="3.30.2350.10">
    <property type="entry name" value="Pseudouridine synthase"/>
    <property type="match status" value="1"/>
</dbReference>
<accession>A0ABR6TL21</accession>
<comment type="caution">
    <text evidence="6">The sequence shown here is derived from an EMBL/GenBank/DDBJ whole genome shotgun (WGS) entry which is preliminary data.</text>
</comment>
<gene>
    <name evidence="6" type="ORF">HLB29_05355</name>
</gene>
<dbReference type="RefSeq" id="WP_185624109.1">
    <property type="nucleotide sequence ID" value="NZ_JABGBW010000002.1"/>
</dbReference>
<dbReference type="PANTHER" id="PTHR21600:SF44">
    <property type="entry name" value="RIBOSOMAL LARGE SUBUNIT PSEUDOURIDINE SYNTHASE D"/>
    <property type="match status" value="1"/>
</dbReference>
<dbReference type="NCBIfam" id="TIGR00005">
    <property type="entry name" value="rluA_subfam"/>
    <property type="match status" value="1"/>
</dbReference>
<organism evidence="6 7">
    <name type="scientific">Peptostreptococcus canis</name>
    <dbReference type="NCBI Taxonomy" id="1159213"/>
    <lineage>
        <taxon>Bacteria</taxon>
        <taxon>Bacillati</taxon>
        <taxon>Bacillota</taxon>
        <taxon>Clostridia</taxon>
        <taxon>Peptostreptococcales</taxon>
        <taxon>Peptostreptococcaceae</taxon>
        <taxon>Peptostreptococcus</taxon>
    </lineage>
</organism>
<dbReference type="EMBL" id="JABGBW010000002">
    <property type="protein sequence ID" value="MBC2576107.1"/>
    <property type="molecule type" value="Genomic_DNA"/>
</dbReference>
<dbReference type="PANTHER" id="PTHR21600">
    <property type="entry name" value="MITOCHONDRIAL RNA PSEUDOURIDINE SYNTHASE"/>
    <property type="match status" value="1"/>
</dbReference>
<dbReference type="InterPro" id="IPR050188">
    <property type="entry name" value="RluA_PseudoU_synthase"/>
</dbReference>
<reference evidence="6 7" key="1">
    <citation type="submission" date="2020-05" db="EMBL/GenBank/DDBJ databases">
        <title>Draft genome of xy-202 and genomic insight in genome of the genus Peptostreptococcus.</title>
        <authorList>
            <person name="Zhang Z."/>
        </authorList>
    </citation>
    <scope>NUCLEOTIDE SEQUENCE [LARGE SCALE GENOMIC DNA]</scope>
    <source>
        <strain evidence="6 7">DSM 27025</strain>
    </source>
</reference>
<dbReference type="SUPFAM" id="SSF55120">
    <property type="entry name" value="Pseudouridine synthase"/>
    <property type="match status" value="1"/>
</dbReference>
<protein>
    <recommendedName>
        <fullName evidence="4">Pseudouridine synthase</fullName>
        <ecNumber evidence="4">5.4.99.-</ecNumber>
    </recommendedName>
</protein>
<keyword evidence="7" id="KW-1185">Reference proteome</keyword>
<comment type="catalytic activity">
    <reaction evidence="1 4">
        <text>a uridine in RNA = a pseudouridine in RNA</text>
        <dbReference type="Rhea" id="RHEA:48348"/>
        <dbReference type="Rhea" id="RHEA-COMP:12068"/>
        <dbReference type="Rhea" id="RHEA-COMP:12069"/>
        <dbReference type="ChEBI" id="CHEBI:65314"/>
        <dbReference type="ChEBI" id="CHEBI:65315"/>
    </reaction>
</comment>
<dbReference type="CDD" id="cd02869">
    <property type="entry name" value="PseudoU_synth_RluA_like"/>
    <property type="match status" value="1"/>
</dbReference>
<sequence>MFIEGKQEWNKFVIEVEEDSKIKDFLIDNLGFSVRSISKLKNKKNLFVNDEYKKPTGNIKKGDIIMIPIIEEPSGFNPQNLGVRCIYEDFDLLIMDKPPFMVVHPTKSHTDKTLANAVSYYIQSKSEYPKIRFVNRLDMNTSGIVVVAKNAYAHHKLSVEMSDNNVEKIYIAVVKGCIKEDTGTIDLPIYRESDDSIKRCVDDRGQNSVTHFKVIQRMKDATVVMLKLDTGRTHQIRVHLSHLGYGIIGDELYGHVDKNLIDRQALHAYKIGITQPRTSTRIEVCAELPDDIKKLILNCGGTLDMDLSW</sequence>
<proteinExistence type="inferred from homology"/>
<keyword evidence="3 4" id="KW-0413">Isomerase</keyword>
<evidence type="ECO:0000313" key="6">
    <source>
        <dbReference type="EMBL" id="MBC2576107.1"/>
    </source>
</evidence>